<accession>A0A2P5CVE5</accession>
<comment type="caution">
    <text evidence="1">The sequence shown here is derived from an EMBL/GenBank/DDBJ whole genome shotgun (WGS) entry which is preliminary data.</text>
</comment>
<keyword evidence="2" id="KW-1185">Reference proteome</keyword>
<evidence type="ECO:0000313" key="2">
    <source>
        <dbReference type="Proteomes" id="UP000237105"/>
    </source>
</evidence>
<proteinExistence type="predicted"/>
<evidence type="ECO:0000313" key="1">
    <source>
        <dbReference type="EMBL" id="PON65015.1"/>
    </source>
</evidence>
<organism evidence="1 2">
    <name type="scientific">Parasponia andersonii</name>
    <name type="common">Sponia andersonii</name>
    <dbReference type="NCBI Taxonomy" id="3476"/>
    <lineage>
        <taxon>Eukaryota</taxon>
        <taxon>Viridiplantae</taxon>
        <taxon>Streptophyta</taxon>
        <taxon>Embryophyta</taxon>
        <taxon>Tracheophyta</taxon>
        <taxon>Spermatophyta</taxon>
        <taxon>Magnoliopsida</taxon>
        <taxon>eudicotyledons</taxon>
        <taxon>Gunneridae</taxon>
        <taxon>Pentapetalae</taxon>
        <taxon>rosids</taxon>
        <taxon>fabids</taxon>
        <taxon>Rosales</taxon>
        <taxon>Cannabaceae</taxon>
        <taxon>Parasponia</taxon>
    </lineage>
</organism>
<gene>
    <name evidence="1" type="ORF">PanWU01x14_119320</name>
</gene>
<dbReference type="Proteomes" id="UP000237105">
    <property type="component" value="Unassembled WGS sequence"/>
</dbReference>
<sequence length="80" mass="8839">MAAPPLARTLTWGNVRVRMVDNSVEVKERSKDGDEEEFLMDLEEVSKLCASLNLEDDDGPVVELSPAICSDDKGRLESCL</sequence>
<feature type="non-terminal residue" evidence="1">
    <location>
        <position position="80"/>
    </location>
</feature>
<protein>
    <submittedName>
        <fullName evidence="1">Uncharacterized protein</fullName>
    </submittedName>
</protein>
<name>A0A2P5CVE5_PARAD</name>
<dbReference type="EMBL" id="JXTB01000091">
    <property type="protein sequence ID" value="PON65015.1"/>
    <property type="molecule type" value="Genomic_DNA"/>
</dbReference>
<reference evidence="2" key="1">
    <citation type="submission" date="2016-06" db="EMBL/GenBank/DDBJ databases">
        <title>Parallel loss of symbiosis genes in relatives of nitrogen-fixing non-legume Parasponia.</title>
        <authorList>
            <person name="Van Velzen R."/>
            <person name="Holmer R."/>
            <person name="Bu F."/>
            <person name="Rutten L."/>
            <person name="Van Zeijl A."/>
            <person name="Liu W."/>
            <person name="Santuari L."/>
            <person name="Cao Q."/>
            <person name="Sharma T."/>
            <person name="Shen D."/>
            <person name="Roswanjaya Y."/>
            <person name="Wardhani T."/>
            <person name="Kalhor M.S."/>
            <person name="Jansen J."/>
            <person name="Van den Hoogen J."/>
            <person name="Gungor B."/>
            <person name="Hartog M."/>
            <person name="Hontelez J."/>
            <person name="Verver J."/>
            <person name="Yang W.-C."/>
            <person name="Schijlen E."/>
            <person name="Repin R."/>
            <person name="Schilthuizen M."/>
            <person name="Schranz E."/>
            <person name="Heidstra R."/>
            <person name="Miyata K."/>
            <person name="Fedorova E."/>
            <person name="Kohlen W."/>
            <person name="Bisseling T."/>
            <person name="Smit S."/>
            <person name="Geurts R."/>
        </authorList>
    </citation>
    <scope>NUCLEOTIDE SEQUENCE [LARGE SCALE GENOMIC DNA]</scope>
    <source>
        <strain evidence="2">cv. WU1-14</strain>
    </source>
</reference>
<dbReference type="AlphaFoldDB" id="A0A2P5CVE5"/>